<comment type="subcellular location">
    <subcellularLocation>
        <location evidence="2">Gas vesicle</location>
    </subcellularLocation>
</comment>
<dbReference type="InterPro" id="IPR009430">
    <property type="entry name" value="GvpL/GvpF"/>
</dbReference>
<dbReference type="RefSeq" id="WP_092209222.1">
    <property type="nucleotide sequence ID" value="NZ_FMUX01000003.1"/>
</dbReference>
<evidence type="ECO:0000313" key="5">
    <source>
        <dbReference type="EMBL" id="SCY03721.1"/>
    </source>
</evidence>
<dbReference type="STRING" id="419481.SAMN05216233_103110"/>
<dbReference type="PANTHER" id="PTHR36852:SF1">
    <property type="entry name" value="PROTEIN GVPL 2"/>
    <property type="match status" value="1"/>
</dbReference>
<sequence>MDPMIRERVLKELRCVLDAHRQEIRQLVREAVAPELQRIIREEIHRELGAVPAAEVVPAPVEEAPRVTPPSEPSPVAVAPEEPAAEEAAAEEAPSSPPAIDEGRYVYGVVRGEKDLVFGPMGIDGEEVRIIWEEGLGAVVHDCAATPYESADEEVVKQWLLAHQGVIERALREFSVVIPTSFDTILAGEKGRGADETVAAWLRDGREDFTAMLERFSGQAEYGVQVFWDAPAMMETLARESESVREMTASLEDKPKGAAYLHRQKIESVLKKELETKADHYFREFFNDIKECVTEVKVEKTKKAEDPARQMIMNLSCLLPREESGSLGRELERINEMAWFFVKFTGPWPPYSFT</sequence>
<dbReference type="Pfam" id="PF06386">
    <property type="entry name" value="GvpL_GvpF"/>
    <property type="match status" value="1"/>
</dbReference>
<dbReference type="PANTHER" id="PTHR36852">
    <property type="entry name" value="PROTEIN GVPL 2"/>
    <property type="match status" value="1"/>
</dbReference>
<comment type="similarity">
    <text evidence="3">Belongs to the gas vesicle GvpF/GvpL family.</text>
</comment>
<evidence type="ECO:0000256" key="4">
    <source>
        <dbReference type="SAM" id="MobiDB-lite"/>
    </source>
</evidence>
<evidence type="ECO:0000256" key="1">
    <source>
        <dbReference type="ARBA" id="ARBA00022987"/>
    </source>
</evidence>
<evidence type="ECO:0000256" key="3">
    <source>
        <dbReference type="ARBA" id="ARBA00035643"/>
    </source>
</evidence>
<keyword evidence="1" id="KW-0304">Gas vesicle</keyword>
<dbReference type="AlphaFoldDB" id="A0A1G5CN77"/>
<protein>
    <submittedName>
        <fullName evidence="5">Gas vesicle synthesis protein GvpL/GvpF</fullName>
    </submittedName>
</protein>
<feature type="region of interest" description="Disordered" evidence="4">
    <location>
        <begin position="62"/>
        <end position="99"/>
    </location>
</feature>
<dbReference type="GO" id="GO:0031412">
    <property type="term" value="P:gas vesicle organization"/>
    <property type="evidence" value="ECO:0007669"/>
    <property type="project" value="InterPro"/>
</dbReference>
<organism evidence="5 6">
    <name type="scientific">Desulfoluna spongiiphila</name>
    <dbReference type="NCBI Taxonomy" id="419481"/>
    <lineage>
        <taxon>Bacteria</taxon>
        <taxon>Pseudomonadati</taxon>
        <taxon>Thermodesulfobacteriota</taxon>
        <taxon>Desulfobacteria</taxon>
        <taxon>Desulfobacterales</taxon>
        <taxon>Desulfolunaceae</taxon>
        <taxon>Desulfoluna</taxon>
    </lineage>
</organism>
<reference evidence="5 6" key="1">
    <citation type="submission" date="2016-10" db="EMBL/GenBank/DDBJ databases">
        <authorList>
            <person name="de Groot N.N."/>
        </authorList>
    </citation>
    <scope>NUCLEOTIDE SEQUENCE [LARGE SCALE GENOMIC DNA]</scope>
    <source>
        <strain evidence="5 6">AA1</strain>
    </source>
</reference>
<dbReference type="OrthoDB" id="144737at2"/>
<keyword evidence="6" id="KW-1185">Reference proteome</keyword>
<dbReference type="GO" id="GO:0031411">
    <property type="term" value="C:gas vesicle"/>
    <property type="evidence" value="ECO:0007669"/>
    <property type="project" value="UniProtKB-SubCell"/>
</dbReference>
<dbReference type="Proteomes" id="UP000198870">
    <property type="component" value="Unassembled WGS sequence"/>
</dbReference>
<evidence type="ECO:0000256" key="2">
    <source>
        <dbReference type="ARBA" id="ARBA00035108"/>
    </source>
</evidence>
<gene>
    <name evidence="5" type="ORF">SAMN05216233_103110</name>
</gene>
<name>A0A1G5CN77_9BACT</name>
<evidence type="ECO:0000313" key="6">
    <source>
        <dbReference type="Proteomes" id="UP000198870"/>
    </source>
</evidence>
<proteinExistence type="inferred from homology"/>
<accession>A0A1G5CN77</accession>
<dbReference type="EMBL" id="FMUX01000003">
    <property type="protein sequence ID" value="SCY03721.1"/>
    <property type="molecule type" value="Genomic_DNA"/>
</dbReference>